<dbReference type="Gene3D" id="1.20.120.520">
    <property type="entry name" value="nmb1532 protein domain like"/>
    <property type="match status" value="1"/>
</dbReference>
<sequence length="194" mass="22007">MADVFTVLAKDHTEVKQMFTELEAGSANASEASVRGEDGRRRRGEMVRRLIIEESKHEAVEEEYFWPAVRELVEDGDRLADHAIEQEQTAKRELDELRRLDAGDRRFEELLANHITDAREHIAYEEMTVWPALRRVITDERAERLGGKLEQAKKTAPTRPHPHTPPKPGVLKTAGPAVAAADRLRDKISGRGRT</sequence>
<dbReference type="Pfam" id="PF01814">
    <property type="entry name" value="Hemerythrin"/>
    <property type="match status" value="1"/>
</dbReference>
<evidence type="ECO:0000259" key="2">
    <source>
        <dbReference type="Pfam" id="PF01814"/>
    </source>
</evidence>
<comment type="caution">
    <text evidence="3">The sequence shown here is derived from an EMBL/GenBank/DDBJ whole genome shotgun (WGS) entry which is preliminary data.</text>
</comment>
<name>A0ABS3R6D6_9ACTN</name>
<evidence type="ECO:0000313" key="3">
    <source>
        <dbReference type="EMBL" id="MBO2441790.1"/>
    </source>
</evidence>
<feature type="compositionally biased region" description="Basic and acidic residues" evidence="1">
    <location>
        <begin position="144"/>
        <end position="153"/>
    </location>
</feature>
<organism evidence="3 4">
    <name type="scientific">Actinomadura nitritigenes</name>
    <dbReference type="NCBI Taxonomy" id="134602"/>
    <lineage>
        <taxon>Bacteria</taxon>
        <taxon>Bacillati</taxon>
        <taxon>Actinomycetota</taxon>
        <taxon>Actinomycetes</taxon>
        <taxon>Streptosporangiales</taxon>
        <taxon>Thermomonosporaceae</taxon>
        <taxon>Actinomadura</taxon>
    </lineage>
</organism>
<feature type="domain" description="Hemerythrin-like" evidence="2">
    <location>
        <begin position="6"/>
        <end position="133"/>
    </location>
</feature>
<accession>A0ABS3R6D6</accession>
<feature type="compositionally biased region" description="Basic and acidic residues" evidence="1">
    <location>
        <begin position="182"/>
        <end position="194"/>
    </location>
</feature>
<evidence type="ECO:0000313" key="4">
    <source>
        <dbReference type="Proteomes" id="UP000666915"/>
    </source>
</evidence>
<dbReference type="Proteomes" id="UP000666915">
    <property type="component" value="Unassembled WGS sequence"/>
</dbReference>
<dbReference type="PANTHER" id="PTHR35585:SF1">
    <property type="entry name" value="HHE DOMAIN PROTEIN (AFU_ORTHOLOGUE AFUA_4G00730)"/>
    <property type="match status" value="1"/>
</dbReference>
<protein>
    <submittedName>
        <fullName evidence="3">Hemerythrin domain-containing protein</fullName>
    </submittedName>
</protein>
<dbReference type="EMBL" id="JAGEOK010000021">
    <property type="protein sequence ID" value="MBO2441790.1"/>
    <property type="molecule type" value="Genomic_DNA"/>
</dbReference>
<evidence type="ECO:0000256" key="1">
    <source>
        <dbReference type="SAM" id="MobiDB-lite"/>
    </source>
</evidence>
<feature type="region of interest" description="Disordered" evidence="1">
    <location>
        <begin position="144"/>
        <end position="194"/>
    </location>
</feature>
<dbReference type="InterPro" id="IPR012312">
    <property type="entry name" value="Hemerythrin-like"/>
</dbReference>
<gene>
    <name evidence="3" type="ORF">J4557_30130</name>
</gene>
<dbReference type="PANTHER" id="PTHR35585">
    <property type="entry name" value="HHE DOMAIN PROTEIN (AFU_ORTHOLOGUE AFUA_4G00730)"/>
    <property type="match status" value="1"/>
</dbReference>
<dbReference type="RefSeq" id="WP_208270130.1">
    <property type="nucleotide sequence ID" value="NZ_BAAAGM010000043.1"/>
</dbReference>
<keyword evidence="4" id="KW-1185">Reference proteome</keyword>
<proteinExistence type="predicted"/>
<reference evidence="3 4" key="1">
    <citation type="submission" date="2021-03" db="EMBL/GenBank/DDBJ databases">
        <authorList>
            <person name="Kanchanasin P."/>
            <person name="Saeng-In P."/>
            <person name="Phongsopitanun W."/>
            <person name="Yuki M."/>
            <person name="Kudo T."/>
            <person name="Ohkuma M."/>
            <person name="Tanasupawat S."/>
        </authorList>
    </citation>
    <scope>NUCLEOTIDE SEQUENCE [LARGE SCALE GENOMIC DNA]</scope>
    <source>
        <strain evidence="3 4">L46</strain>
    </source>
</reference>